<keyword evidence="1" id="KW-0472">Membrane</keyword>
<dbReference type="STRING" id="1385521.N803_00505"/>
<dbReference type="InterPro" id="IPR046549">
    <property type="entry name" value="DUF6703"/>
</dbReference>
<dbReference type="OrthoDB" id="4872260at2"/>
<reference evidence="2 3" key="1">
    <citation type="submission" date="2013-08" db="EMBL/GenBank/DDBJ databases">
        <title>The genome sequence of Knoellia subterranea.</title>
        <authorList>
            <person name="Zhu W."/>
            <person name="Wang G."/>
        </authorList>
    </citation>
    <scope>NUCLEOTIDE SEQUENCE [LARGE SCALE GENOMIC DNA]</scope>
    <source>
        <strain evidence="2 3">KCTC 19937</strain>
    </source>
</reference>
<evidence type="ECO:0000256" key="1">
    <source>
        <dbReference type="SAM" id="Phobius"/>
    </source>
</evidence>
<accession>A0A0A0JPI3</accession>
<dbReference type="AlphaFoldDB" id="A0A0A0JPI3"/>
<dbReference type="eggNOG" id="ENOG5033EGA">
    <property type="taxonomic scope" value="Bacteria"/>
</dbReference>
<evidence type="ECO:0000313" key="2">
    <source>
        <dbReference type="EMBL" id="KGN39038.1"/>
    </source>
</evidence>
<evidence type="ECO:0000313" key="3">
    <source>
        <dbReference type="Proteomes" id="UP000030011"/>
    </source>
</evidence>
<sequence>MSSLRETFERASAPTLQTLAGLPRAVPFLLVLGLMLAGVIIPGWGWILVAIVTLFLLWLLLLGWPRLSGPERLMRVAVVAIALAITITQAFPR</sequence>
<protein>
    <submittedName>
        <fullName evidence="2">Uncharacterized protein</fullName>
    </submittedName>
</protein>
<keyword evidence="1" id="KW-0812">Transmembrane</keyword>
<keyword evidence="1" id="KW-1133">Transmembrane helix</keyword>
<feature type="transmembrane region" description="Helical" evidence="1">
    <location>
        <begin position="28"/>
        <end position="61"/>
    </location>
</feature>
<proteinExistence type="predicted"/>
<organism evidence="2 3">
    <name type="scientific">Knoellia subterranea KCTC 19937</name>
    <dbReference type="NCBI Taxonomy" id="1385521"/>
    <lineage>
        <taxon>Bacteria</taxon>
        <taxon>Bacillati</taxon>
        <taxon>Actinomycetota</taxon>
        <taxon>Actinomycetes</taxon>
        <taxon>Micrococcales</taxon>
        <taxon>Intrasporangiaceae</taxon>
        <taxon>Knoellia</taxon>
    </lineage>
</organism>
<dbReference type="EMBL" id="AVPK01000001">
    <property type="protein sequence ID" value="KGN39038.1"/>
    <property type="molecule type" value="Genomic_DNA"/>
</dbReference>
<dbReference type="Pfam" id="PF20444">
    <property type="entry name" value="DUF6703"/>
    <property type="match status" value="1"/>
</dbReference>
<feature type="transmembrane region" description="Helical" evidence="1">
    <location>
        <begin position="73"/>
        <end position="91"/>
    </location>
</feature>
<gene>
    <name evidence="2" type="ORF">N803_00505</name>
</gene>
<dbReference type="RefSeq" id="WP_035901660.1">
    <property type="nucleotide sequence ID" value="NZ_AVPK01000001.1"/>
</dbReference>
<keyword evidence="3" id="KW-1185">Reference proteome</keyword>
<comment type="caution">
    <text evidence="2">The sequence shown here is derived from an EMBL/GenBank/DDBJ whole genome shotgun (WGS) entry which is preliminary data.</text>
</comment>
<name>A0A0A0JPI3_9MICO</name>
<dbReference type="Proteomes" id="UP000030011">
    <property type="component" value="Unassembled WGS sequence"/>
</dbReference>